<evidence type="ECO:0000313" key="3">
    <source>
        <dbReference type="Proteomes" id="UP000182321"/>
    </source>
</evidence>
<feature type="transmembrane region" description="Helical" evidence="1">
    <location>
        <begin position="128"/>
        <end position="147"/>
    </location>
</feature>
<sequence>MKKIKLLIPIFCPFYRAEYITNKSKKELKESLETITINEDIITFNSKNEDEALFVGNVNNEPIVLYPIQTKHYSRKNIALPKILINITEQTDGSKVTIDARMNILHIFSVLLLCLIFAGPMITTSLDISVLSILLLGLLVLTVFFWIPCKKALGEIDEILHT</sequence>
<protein>
    <submittedName>
        <fullName evidence="2">Uncharacterized protein</fullName>
    </submittedName>
</protein>
<keyword evidence="1" id="KW-1133">Transmembrane helix</keyword>
<organism evidence="2 3">
    <name type="scientific">Pseudobutyrivibrio ruminis</name>
    <dbReference type="NCBI Taxonomy" id="46206"/>
    <lineage>
        <taxon>Bacteria</taxon>
        <taxon>Bacillati</taxon>
        <taxon>Bacillota</taxon>
        <taxon>Clostridia</taxon>
        <taxon>Lachnospirales</taxon>
        <taxon>Lachnospiraceae</taxon>
        <taxon>Pseudobutyrivibrio</taxon>
    </lineage>
</organism>
<dbReference type="RefSeq" id="WP_074791535.1">
    <property type="nucleotide sequence ID" value="NZ_FNZX01000012.1"/>
</dbReference>
<feature type="transmembrane region" description="Helical" evidence="1">
    <location>
        <begin position="104"/>
        <end position="122"/>
    </location>
</feature>
<gene>
    <name evidence="2" type="ORF">SAMN02910377_02014</name>
</gene>
<name>A0A1H7KEE3_9FIRM</name>
<dbReference type="EMBL" id="FNZX01000012">
    <property type="protein sequence ID" value="SEK85208.1"/>
    <property type="molecule type" value="Genomic_DNA"/>
</dbReference>
<evidence type="ECO:0000313" key="2">
    <source>
        <dbReference type="EMBL" id="SEK85208.1"/>
    </source>
</evidence>
<accession>A0A1H7KEE3</accession>
<dbReference type="Proteomes" id="UP000182321">
    <property type="component" value="Unassembled WGS sequence"/>
</dbReference>
<keyword evidence="1" id="KW-0812">Transmembrane</keyword>
<reference evidence="3" key="1">
    <citation type="submission" date="2016-10" db="EMBL/GenBank/DDBJ databases">
        <authorList>
            <person name="Varghese N."/>
        </authorList>
    </citation>
    <scope>NUCLEOTIDE SEQUENCE [LARGE SCALE GENOMIC DNA]</scope>
    <source>
        <strain evidence="3">ACV-9</strain>
    </source>
</reference>
<keyword evidence="1" id="KW-0472">Membrane</keyword>
<evidence type="ECO:0000256" key="1">
    <source>
        <dbReference type="SAM" id="Phobius"/>
    </source>
</evidence>
<dbReference type="AlphaFoldDB" id="A0A1H7KEE3"/>
<proteinExistence type="predicted"/>
<keyword evidence="3" id="KW-1185">Reference proteome</keyword>